<protein>
    <recommendedName>
        <fullName evidence="11">Polysaccharide chain length determinant N-terminal domain-containing protein</fullName>
    </recommendedName>
</protein>
<evidence type="ECO:0000313" key="9">
    <source>
        <dbReference type="EMBL" id="PCI27372.1"/>
    </source>
</evidence>
<feature type="domain" description="Polysaccharide chain length determinant N-terminal" evidence="7">
    <location>
        <begin position="33"/>
        <end position="131"/>
    </location>
</feature>
<evidence type="ECO:0000256" key="5">
    <source>
        <dbReference type="ARBA" id="ARBA00023136"/>
    </source>
</evidence>
<dbReference type="InterPro" id="IPR050445">
    <property type="entry name" value="Bact_polysacc_biosynth/exp"/>
</dbReference>
<evidence type="ECO:0000256" key="3">
    <source>
        <dbReference type="ARBA" id="ARBA00022692"/>
    </source>
</evidence>
<sequence>MSEGKTRITTKADVSSPAVIHPLPAEIYTGEVDRIDFQRILKILWFYKILISTLLLFGSIYSLYLGFQLKRSYEATSTFVPLTKKSGSGVNQFAGIASMLGVNIPGKSSNVIDFKTIMKSRSFTQSIIEKLDLLPAIYGSQYNSKERRLLKPNTSPTITQKLKLLVKSVLEPEQENIDQDDFYSYENILMEAADTLRQKVLIEVDRSGLYSITIEWDKANGARDIANTYIQELQKYLDNNNLSSIEKSLTFIEKQFNLAKKKMESEEHRLRIFTEKQGFLPKDYASIISESIKAIRTQIELEEVKLSVFKGVQGENSVEASLSSTRLKALYERLIALETGDVTGKRSEFKSFSTSLTDLPLITMEYAQILRELTIQQEIYKMLRTQLETARIESNKNSESIHVIDWAIKPKYPAKSKRKLYLVLGIIISLSLGIFLSFLLNSLKEQKSMGSFFPKSTIGDQ</sequence>
<feature type="transmembrane region" description="Helical" evidence="6">
    <location>
        <begin position="45"/>
        <end position="67"/>
    </location>
</feature>
<evidence type="ECO:0000256" key="4">
    <source>
        <dbReference type="ARBA" id="ARBA00022989"/>
    </source>
</evidence>
<dbReference type="Proteomes" id="UP000218113">
    <property type="component" value="Unassembled WGS sequence"/>
</dbReference>
<dbReference type="EMBL" id="NVSR01000062">
    <property type="protein sequence ID" value="PCI27372.1"/>
    <property type="molecule type" value="Genomic_DNA"/>
</dbReference>
<comment type="caution">
    <text evidence="9">The sequence shown here is derived from an EMBL/GenBank/DDBJ whole genome shotgun (WGS) entry which is preliminary data.</text>
</comment>
<evidence type="ECO:0000259" key="8">
    <source>
        <dbReference type="Pfam" id="PF13807"/>
    </source>
</evidence>
<comment type="subcellular location">
    <subcellularLocation>
        <location evidence="1">Cell membrane</location>
        <topology evidence="1">Multi-pass membrane protein</topology>
    </subcellularLocation>
</comment>
<gene>
    <name evidence="9" type="ORF">COB67_08640</name>
</gene>
<feature type="domain" description="Tyrosine-protein kinase G-rich" evidence="8">
    <location>
        <begin position="368"/>
        <end position="439"/>
    </location>
</feature>
<dbReference type="InterPro" id="IPR032807">
    <property type="entry name" value="GNVR"/>
</dbReference>
<evidence type="ECO:0008006" key="11">
    <source>
        <dbReference type="Google" id="ProtNLM"/>
    </source>
</evidence>
<dbReference type="GO" id="GO:0005886">
    <property type="term" value="C:plasma membrane"/>
    <property type="evidence" value="ECO:0007669"/>
    <property type="project" value="UniProtKB-SubCell"/>
</dbReference>
<dbReference type="InterPro" id="IPR003856">
    <property type="entry name" value="LPS_length_determ_N"/>
</dbReference>
<dbReference type="GO" id="GO:0004713">
    <property type="term" value="F:protein tyrosine kinase activity"/>
    <property type="evidence" value="ECO:0007669"/>
    <property type="project" value="TreeGrafter"/>
</dbReference>
<keyword evidence="3 6" id="KW-0812">Transmembrane</keyword>
<dbReference type="AlphaFoldDB" id="A0A2A4T1H9"/>
<evidence type="ECO:0000256" key="1">
    <source>
        <dbReference type="ARBA" id="ARBA00004651"/>
    </source>
</evidence>
<evidence type="ECO:0000313" key="10">
    <source>
        <dbReference type="Proteomes" id="UP000218113"/>
    </source>
</evidence>
<dbReference type="PANTHER" id="PTHR32309:SF13">
    <property type="entry name" value="FERRIC ENTEROBACTIN TRANSPORT PROTEIN FEPE"/>
    <property type="match status" value="1"/>
</dbReference>
<dbReference type="Pfam" id="PF13807">
    <property type="entry name" value="GNVR"/>
    <property type="match status" value="1"/>
</dbReference>
<evidence type="ECO:0000259" key="7">
    <source>
        <dbReference type="Pfam" id="PF02706"/>
    </source>
</evidence>
<proteinExistence type="predicted"/>
<keyword evidence="4 6" id="KW-1133">Transmembrane helix</keyword>
<evidence type="ECO:0000256" key="6">
    <source>
        <dbReference type="SAM" id="Phobius"/>
    </source>
</evidence>
<reference evidence="10" key="1">
    <citation type="submission" date="2017-08" db="EMBL/GenBank/DDBJ databases">
        <title>A dynamic microbial community with high functional redundancy inhabits the cold, oxic subseafloor aquifer.</title>
        <authorList>
            <person name="Tully B.J."/>
            <person name="Wheat C.G."/>
            <person name="Glazer B.T."/>
            <person name="Huber J.A."/>
        </authorList>
    </citation>
    <scope>NUCLEOTIDE SEQUENCE [LARGE SCALE GENOMIC DNA]</scope>
</reference>
<feature type="transmembrane region" description="Helical" evidence="6">
    <location>
        <begin position="420"/>
        <end position="440"/>
    </location>
</feature>
<dbReference type="PANTHER" id="PTHR32309">
    <property type="entry name" value="TYROSINE-PROTEIN KINASE"/>
    <property type="match status" value="1"/>
</dbReference>
<accession>A0A2A4T1H9</accession>
<keyword evidence="2" id="KW-1003">Cell membrane</keyword>
<name>A0A2A4T1H9_9DELT</name>
<evidence type="ECO:0000256" key="2">
    <source>
        <dbReference type="ARBA" id="ARBA00022475"/>
    </source>
</evidence>
<dbReference type="Pfam" id="PF02706">
    <property type="entry name" value="Wzz"/>
    <property type="match status" value="1"/>
</dbReference>
<organism evidence="9 10">
    <name type="scientific">SAR324 cluster bacterium</name>
    <dbReference type="NCBI Taxonomy" id="2024889"/>
    <lineage>
        <taxon>Bacteria</taxon>
        <taxon>Deltaproteobacteria</taxon>
        <taxon>SAR324 cluster</taxon>
    </lineage>
</organism>
<keyword evidence="5 6" id="KW-0472">Membrane</keyword>